<evidence type="ECO:0000313" key="3">
    <source>
        <dbReference type="Proteomes" id="UP000295497"/>
    </source>
</evidence>
<proteinExistence type="predicted"/>
<sequence>MPVPHDLHLLLSHHDTGEPVLSQGLPEGASAPAERPADLPGPAYLWDEGGDPGDLEAQRWGVIAPEGPAGDRLLEIARPLLDARREAQGGHEIKVFRAPAKLDMAGASRWRKEVFDRGADLAVDLPRYQLILGDLDEVPLAIQQVQGGDGYVGRLAFPDARGYEAYIHKLLRAERHPSAAREARSLFYTVHDGTPATALGHKALVAPGTELARRRQGAGQFPAREILELGSPRAPSPSELLDAVSSPDPGVLFTLSHGAGAPAEGWRSASEQREGQGAMMFGKEGRLAGRDLGERPFLPGGVWFMLACYGGGTPDSSAYRHWLERLRQAGEFGGEATAVLKALPRAAPFIAALPRTALANPDGPLAFVGHIDLAWTYSFEERDGGKSPVARPARFVAVLRSLLRGDRAGVAFRELTRAFQQANLELTSLYDREAQLGAHTRDNARLGHLWMLRQDLAGYVLLGDPAARLPLARGAVAQPAATPAALATPAAAPSAPATPPALAEELPLELETLEEAIGHVLIRERSTKEIAAEYKLDLGLLKRLADAYRKGGRAALGRQ</sequence>
<name>A0A4P2QID5_SORCE</name>
<dbReference type="EMBL" id="CP012672">
    <property type="protein sequence ID" value="AUX29113.1"/>
    <property type="molecule type" value="Genomic_DNA"/>
</dbReference>
<feature type="region of interest" description="Disordered" evidence="1">
    <location>
        <begin position="17"/>
        <end position="38"/>
    </location>
</feature>
<organism evidence="2 3">
    <name type="scientific">Sorangium cellulosum</name>
    <name type="common">Polyangium cellulosum</name>
    <dbReference type="NCBI Taxonomy" id="56"/>
    <lineage>
        <taxon>Bacteria</taxon>
        <taxon>Pseudomonadati</taxon>
        <taxon>Myxococcota</taxon>
        <taxon>Polyangia</taxon>
        <taxon>Polyangiales</taxon>
        <taxon>Polyangiaceae</taxon>
        <taxon>Sorangium</taxon>
    </lineage>
</organism>
<evidence type="ECO:0000256" key="1">
    <source>
        <dbReference type="SAM" id="MobiDB-lite"/>
    </source>
</evidence>
<accession>A0A4P2QID5</accession>
<dbReference type="AlphaFoldDB" id="A0A4P2QID5"/>
<protein>
    <submittedName>
        <fullName evidence="2">Uncharacterized protein</fullName>
    </submittedName>
</protein>
<dbReference type="RefSeq" id="WP_129573337.1">
    <property type="nucleotide sequence ID" value="NZ_CP012672.1"/>
</dbReference>
<evidence type="ECO:0000313" key="2">
    <source>
        <dbReference type="EMBL" id="AUX29113.1"/>
    </source>
</evidence>
<dbReference type="Proteomes" id="UP000295497">
    <property type="component" value="Chromosome"/>
</dbReference>
<reference evidence="2 3" key="1">
    <citation type="submission" date="2015-09" db="EMBL/GenBank/DDBJ databases">
        <title>Sorangium comparison.</title>
        <authorList>
            <person name="Zaburannyi N."/>
            <person name="Bunk B."/>
            <person name="Overmann J."/>
            <person name="Mueller R."/>
        </authorList>
    </citation>
    <scope>NUCLEOTIDE SEQUENCE [LARGE SCALE GENOMIC DNA]</scope>
    <source>
        <strain evidence="2 3">So ce836</strain>
    </source>
</reference>
<gene>
    <name evidence="2" type="ORF">SOCE836_012000</name>
</gene>